<dbReference type="Gene3D" id="3.20.80.10">
    <property type="entry name" value="Regulatory factor, effector binding domain"/>
    <property type="match status" value="1"/>
</dbReference>
<evidence type="ECO:0000256" key="2">
    <source>
        <dbReference type="SAM" id="SignalP"/>
    </source>
</evidence>
<feature type="signal peptide" evidence="2">
    <location>
        <begin position="1"/>
        <end position="18"/>
    </location>
</feature>
<evidence type="ECO:0000313" key="3">
    <source>
        <dbReference type="EMBL" id="CAE2238348.1"/>
    </source>
</evidence>
<dbReference type="InterPro" id="IPR011256">
    <property type="entry name" value="Reg_factor_effector_dom_sf"/>
</dbReference>
<dbReference type="PANTHER" id="PTHR11220">
    <property type="entry name" value="HEME-BINDING PROTEIN-RELATED"/>
    <property type="match status" value="1"/>
</dbReference>
<dbReference type="SUPFAM" id="SSF55136">
    <property type="entry name" value="Probable bacterial effector-binding domain"/>
    <property type="match status" value="1"/>
</dbReference>
<evidence type="ECO:0000256" key="1">
    <source>
        <dbReference type="ARBA" id="ARBA00009817"/>
    </source>
</evidence>
<comment type="similarity">
    <text evidence="1">Belongs to the HEBP family.</text>
</comment>
<reference evidence="3" key="1">
    <citation type="submission" date="2021-01" db="EMBL/GenBank/DDBJ databases">
        <authorList>
            <person name="Corre E."/>
            <person name="Pelletier E."/>
            <person name="Niang G."/>
            <person name="Scheremetjew M."/>
            <person name="Finn R."/>
            <person name="Kale V."/>
            <person name="Holt S."/>
            <person name="Cochrane G."/>
            <person name="Meng A."/>
            <person name="Brown T."/>
            <person name="Cohen L."/>
        </authorList>
    </citation>
    <scope>NUCLEOTIDE SEQUENCE</scope>
    <source>
        <strain evidence="3">DIVA3 518/3/11/1/6</strain>
    </source>
</reference>
<dbReference type="FunFam" id="3.20.80.10:FF:000002">
    <property type="entry name" value="Heme-binding protein 2"/>
    <property type="match status" value="1"/>
</dbReference>
<accession>A0A7S4ISC9</accession>
<protein>
    <recommendedName>
        <fullName evidence="4">Heme-binding protein 2</fullName>
    </recommendedName>
</protein>
<sequence length="209" mass="23621">MKLLVILCVAIVAGFVVANESIPECDRYDCPSYSLLYNNQTASIQIREYEAARWARTKVQSFYYEKAVNIGFNRLFDYITGENADGIDIDMTAPVAVQVIPGPGPFCESTFIISFYVPSAYQEPNAAPPAPTSSDVYIETLPETTKAVQMFPGYVTQWNELVEPISELVEFCDEQGYQYVSNVETVCGYDSPFHVANRHNEIWIDVWNY</sequence>
<dbReference type="InterPro" id="IPR006917">
    <property type="entry name" value="SOUL_heme-bd"/>
</dbReference>
<dbReference type="Pfam" id="PF04832">
    <property type="entry name" value="SOUL"/>
    <property type="match status" value="1"/>
</dbReference>
<dbReference type="PANTHER" id="PTHR11220:SF1">
    <property type="entry name" value="HEME-BINDING PROTEIN 2"/>
    <property type="match status" value="1"/>
</dbReference>
<evidence type="ECO:0008006" key="4">
    <source>
        <dbReference type="Google" id="ProtNLM"/>
    </source>
</evidence>
<gene>
    <name evidence="3" type="ORF">VSP0166_LOCUS16457</name>
</gene>
<dbReference type="AlphaFoldDB" id="A0A7S4ISC9"/>
<keyword evidence="2" id="KW-0732">Signal</keyword>
<proteinExistence type="inferred from homology"/>
<dbReference type="EMBL" id="HBKP01023588">
    <property type="protein sequence ID" value="CAE2238348.1"/>
    <property type="molecule type" value="Transcribed_RNA"/>
</dbReference>
<organism evidence="3">
    <name type="scientific">Vannella robusta</name>
    <dbReference type="NCBI Taxonomy" id="1487602"/>
    <lineage>
        <taxon>Eukaryota</taxon>
        <taxon>Amoebozoa</taxon>
        <taxon>Discosea</taxon>
        <taxon>Flabellinia</taxon>
        <taxon>Vannellidae</taxon>
        <taxon>Vannella</taxon>
    </lineage>
</organism>
<name>A0A7S4ISC9_9EUKA</name>
<feature type="chain" id="PRO_5031529647" description="Heme-binding protein 2" evidence="2">
    <location>
        <begin position="19"/>
        <end position="209"/>
    </location>
</feature>